<dbReference type="Gene3D" id="1.10.287.2460">
    <property type="match status" value="1"/>
</dbReference>
<name>A0ABU7XDW4_9HYPH</name>
<dbReference type="PROSITE" id="PS00166">
    <property type="entry name" value="ENOYL_COA_HYDRATASE"/>
    <property type="match status" value="1"/>
</dbReference>
<evidence type="ECO:0000256" key="2">
    <source>
        <dbReference type="RuleBase" id="RU003707"/>
    </source>
</evidence>
<dbReference type="EMBL" id="JAZHYN010000003">
    <property type="protein sequence ID" value="MEF3365305.1"/>
    <property type="molecule type" value="Genomic_DNA"/>
</dbReference>
<dbReference type="InterPro" id="IPR018376">
    <property type="entry name" value="Enoyl-CoA_hyd/isom_CS"/>
</dbReference>
<dbReference type="Pfam" id="PF00378">
    <property type="entry name" value="ECH_1"/>
    <property type="match status" value="1"/>
</dbReference>
<gene>
    <name evidence="3" type="ORF">V3H18_02025</name>
</gene>
<evidence type="ECO:0000313" key="3">
    <source>
        <dbReference type="EMBL" id="MEF3365305.1"/>
    </source>
</evidence>
<dbReference type="NCBIfam" id="NF006108">
    <property type="entry name" value="PRK08259.1"/>
    <property type="match status" value="1"/>
</dbReference>
<dbReference type="SUPFAM" id="SSF52096">
    <property type="entry name" value="ClpP/crotonase"/>
    <property type="match status" value="1"/>
</dbReference>
<dbReference type="RefSeq" id="WP_332080209.1">
    <property type="nucleotide sequence ID" value="NZ_JAZHYN010000003.1"/>
</dbReference>
<dbReference type="Gene3D" id="3.90.226.10">
    <property type="entry name" value="2-enoyl-CoA Hydratase, Chain A, domain 1"/>
    <property type="match status" value="1"/>
</dbReference>
<comment type="similarity">
    <text evidence="1 2">Belongs to the enoyl-CoA hydratase/isomerase family.</text>
</comment>
<dbReference type="InterPro" id="IPR029045">
    <property type="entry name" value="ClpP/crotonase-like_dom_sf"/>
</dbReference>
<protein>
    <submittedName>
        <fullName evidence="3">Crotonase/enoyl-CoA hydratase family protein</fullName>
    </submittedName>
</protein>
<comment type="caution">
    <text evidence="3">The sequence shown here is derived from an EMBL/GenBank/DDBJ whole genome shotgun (WGS) entry which is preliminary data.</text>
</comment>
<dbReference type="InterPro" id="IPR001753">
    <property type="entry name" value="Enoyl-CoA_hydra/iso"/>
</dbReference>
<proteinExistence type="inferred from homology"/>
<dbReference type="PANTHER" id="PTHR43802:SF1">
    <property type="entry name" value="IP11341P-RELATED"/>
    <property type="match status" value="1"/>
</dbReference>
<evidence type="ECO:0000313" key="4">
    <source>
        <dbReference type="Proteomes" id="UP001350748"/>
    </source>
</evidence>
<sequence>MVEAAGAGTACRSKVLTECEGSVRIITINRPAVRNAVDAETAEALAAEFSAFERDAAACAAVLTGAAGTFCAGADLKEIASNGAQDRWSKSENPPMGATRLALTKPVIAAIEGHAVAGGLELAIWCDLRVASETAVFGVFNRRWNLPLVDGGTVRLPRMIGQSRALDMIVTARPVDAREALAIGLVNRVVPAGSARAEAIKLAHSVASLPAAALKLDRMAVLRQWSLREEDALDCEFSEGISLASDHQA</sequence>
<organism evidence="3 4">
    <name type="scientific">Methylocystis borbori</name>
    <dbReference type="NCBI Taxonomy" id="3118750"/>
    <lineage>
        <taxon>Bacteria</taxon>
        <taxon>Pseudomonadati</taxon>
        <taxon>Pseudomonadota</taxon>
        <taxon>Alphaproteobacteria</taxon>
        <taxon>Hyphomicrobiales</taxon>
        <taxon>Methylocystaceae</taxon>
        <taxon>Methylocystis</taxon>
    </lineage>
</organism>
<reference evidence="3 4" key="1">
    <citation type="submission" date="2024-02" db="EMBL/GenBank/DDBJ databases">
        <authorList>
            <person name="Grouzdev D."/>
        </authorList>
    </citation>
    <scope>NUCLEOTIDE SEQUENCE [LARGE SCALE GENOMIC DNA]</scope>
    <source>
        <strain evidence="3 4">9N</strain>
    </source>
</reference>
<accession>A0ABU7XDW4</accession>
<dbReference type="CDD" id="cd06558">
    <property type="entry name" value="crotonase-like"/>
    <property type="match status" value="1"/>
</dbReference>
<dbReference type="PANTHER" id="PTHR43802">
    <property type="entry name" value="ENOYL-COA HYDRATASE"/>
    <property type="match status" value="1"/>
</dbReference>
<dbReference type="Proteomes" id="UP001350748">
    <property type="component" value="Unassembled WGS sequence"/>
</dbReference>
<evidence type="ECO:0000256" key="1">
    <source>
        <dbReference type="ARBA" id="ARBA00005254"/>
    </source>
</evidence>
<keyword evidence="4" id="KW-1185">Reference proteome</keyword>